<name>A0AAN7LU83_TRANT</name>
<comment type="caution">
    <text evidence="3">The sequence shown here is derived from an EMBL/GenBank/DDBJ whole genome shotgun (WGS) entry which is preliminary data.</text>
</comment>
<accession>A0AAN7LU83</accession>
<dbReference type="Pfam" id="PF00314">
    <property type="entry name" value="Thaumatin"/>
    <property type="match status" value="1"/>
</dbReference>
<feature type="region of interest" description="Disordered" evidence="1">
    <location>
        <begin position="272"/>
        <end position="293"/>
    </location>
</feature>
<dbReference type="Proteomes" id="UP001346149">
    <property type="component" value="Unassembled WGS sequence"/>
</dbReference>
<evidence type="ECO:0000256" key="2">
    <source>
        <dbReference type="SAM" id="SignalP"/>
    </source>
</evidence>
<gene>
    <name evidence="3" type="ORF">SAY86_010666</name>
</gene>
<feature type="chain" id="PRO_5042821466" description="Thaumatin-like protein 1b" evidence="2">
    <location>
        <begin position="29"/>
        <end position="334"/>
    </location>
</feature>
<evidence type="ECO:0000313" key="3">
    <source>
        <dbReference type="EMBL" id="KAK4786833.1"/>
    </source>
</evidence>
<dbReference type="InterPro" id="IPR001938">
    <property type="entry name" value="Thaumatin"/>
</dbReference>
<organism evidence="3 4">
    <name type="scientific">Trapa natans</name>
    <name type="common">Water chestnut</name>
    <dbReference type="NCBI Taxonomy" id="22666"/>
    <lineage>
        <taxon>Eukaryota</taxon>
        <taxon>Viridiplantae</taxon>
        <taxon>Streptophyta</taxon>
        <taxon>Embryophyta</taxon>
        <taxon>Tracheophyta</taxon>
        <taxon>Spermatophyta</taxon>
        <taxon>Magnoliopsida</taxon>
        <taxon>eudicotyledons</taxon>
        <taxon>Gunneridae</taxon>
        <taxon>Pentapetalae</taxon>
        <taxon>rosids</taxon>
        <taxon>malvids</taxon>
        <taxon>Myrtales</taxon>
        <taxon>Lythraceae</taxon>
        <taxon>Trapa</taxon>
    </lineage>
</organism>
<sequence length="334" mass="34967">MDKFHFPSSSYATCISLMVLLVCRGASGATFTLINRCEFTVWPGALANAGSTPLESTGFSLESGTSRALRSPSSWSGRFWGRTGCSFDPATGQLVSCLTGDCRSGQVECNGAGAQPPVTLAEFTVGSPSSSSGAGAGAALPDNDYYDVSLVDGYNLPVLVETSGGSGLCLSTGCVMDMSRACPAELRDSSGEACRSACEAFGSPEYCCAGVYASPDSCKPSAYSEMFKVICPRSYSYAYDDSTSIFTCSGADYTITFCPSLSQSQKPAVANNASWGAEDSGGSGTNPAYTTSSDKRRPWLPNFATGGAVRNLPRDLYSSLLFIFLHSYLVLVCV</sequence>
<dbReference type="CDD" id="cd09218">
    <property type="entry name" value="TLP-PA"/>
    <property type="match status" value="1"/>
</dbReference>
<evidence type="ECO:0000256" key="1">
    <source>
        <dbReference type="SAM" id="MobiDB-lite"/>
    </source>
</evidence>
<proteinExistence type="predicted"/>
<dbReference type="SUPFAM" id="SSF49870">
    <property type="entry name" value="Osmotin, thaumatin-like protein"/>
    <property type="match status" value="1"/>
</dbReference>
<dbReference type="PROSITE" id="PS51367">
    <property type="entry name" value="THAUMATIN_2"/>
    <property type="match status" value="1"/>
</dbReference>
<keyword evidence="2" id="KW-0732">Signal</keyword>
<feature type="signal peptide" evidence="2">
    <location>
        <begin position="1"/>
        <end position="28"/>
    </location>
</feature>
<evidence type="ECO:0008006" key="5">
    <source>
        <dbReference type="Google" id="ProtNLM"/>
    </source>
</evidence>
<dbReference type="EMBL" id="JAXQNO010000012">
    <property type="protein sequence ID" value="KAK4786833.1"/>
    <property type="molecule type" value="Genomic_DNA"/>
</dbReference>
<dbReference type="SMART" id="SM00205">
    <property type="entry name" value="THN"/>
    <property type="match status" value="1"/>
</dbReference>
<keyword evidence="4" id="KW-1185">Reference proteome</keyword>
<reference evidence="3 4" key="1">
    <citation type="journal article" date="2023" name="Hortic Res">
        <title>Pangenome of water caltrop reveals structural variations and asymmetric subgenome divergence after allopolyploidization.</title>
        <authorList>
            <person name="Zhang X."/>
            <person name="Chen Y."/>
            <person name="Wang L."/>
            <person name="Yuan Y."/>
            <person name="Fang M."/>
            <person name="Shi L."/>
            <person name="Lu R."/>
            <person name="Comes H.P."/>
            <person name="Ma Y."/>
            <person name="Chen Y."/>
            <person name="Huang G."/>
            <person name="Zhou Y."/>
            <person name="Zheng Z."/>
            <person name="Qiu Y."/>
        </authorList>
    </citation>
    <scope>NUCLEOTIDE SEQUENCE [LARGE SCALE GENOMIC DNA]</scope>
    <source>
        <strain evidence="3">F231</strain>
    </source>
</reference>
<dbReference type="PRINTS" id="PR00347">
    <property type="entry name" value="THAUMATIN"/>
</dbReference>
<protein>
    <recommendedName>
        <fullName evidence="5">Thaumatin-like protein 1b</fullName>
    </recommendedName>
</protein>
<dbReference type="AlphaFoldDB" id="A0AAN7LU83"/>
<evidence type="ECO:0000313" key="4">
    <source>
        <dbReference type="Proteomes" id="UP001346149"/>
    </source>
</evidence>
<dbReference type="InterPro" id="IPR037176">
    <property type="entry name" value="Osmotin/thaumatin-like_sf"/>
</dbReference>
<dbReference type="PANTHER" id="PTHR31048">
    <property type="entry name" value="OS03G0233200 PROTEIN"/>
    <property type="match status" value="1"/>
</dbReference>
<dbReference type="Gene3D" id="2.60.110.10">
    <property type="entry name" value="Thaumatin"/>
    <property type="match status" value="1"/>
</dbReference>
<dbReference type="FunFam" id="2.60.110.10:FF:000001">
    <property type="entry name" value="THAUMATIN-LIKE PROTEIN 1"/>
    <property type="match status" value="1"/>
</dbReference>